<evidence type="ECO:0000313" key="2">
    <source>
        <dbReference type="Proteomes" id="UP001139981"/>
    </source>
</evidence>
<dbReference type="Proteomes" id="UP001139981">
    <property type="component" value="Unassembled WGS sequence"/>
</dbReference>
<accession>A0ACC1M1Y1</accession>
<sequence>MYSTSSTSIARASKFAQYSSEDGIADSGELWISPKVSRTSTMRTETGSSRPGSVRQARSTVPAGNSRGGERQTLREESTSYSRRKAHARKSGTLAEEPPLELRLSVVQIVAWYVPRILLLFFIGWSWSVGVQLIHAQQNTLDTAPSTTSSVGGAALLSPVGSVPDYQSLHSIAAAAVDSGDDDINESDESDVDFQYEGLLGLRINGGTGRRRNGAAPGPSEFTRDLISRALGHASWSNAISGLMTVLVGMAYPFLDSKWQSYPSHRIGWNEVLRCVGGFLGVNYAALKLPFESAAQSAAIMIIISLGLWTVCDGTLHGLLLSTSMSLMATWLLYVHALSNYYSSFSQDDYLGLLSYLPSVLFTYCVMAGSIGRRLGYHPLWRRRRQ</sequence>
<evidence type="ECO:0000313" key="1">
    <source>
        <dbReference type="EMBL" id="KAJ2891650.1"/>
    </source>
</evidence>
<proteinExistence type="predicted"/>
<reference evidence="1" key="1">
    <citation type="submission" date="2022-07" db="EMBL/GenBank/DDBJ databases">
        <title>Phylogenomic reconstructions and comparative analyses of Kickxellomycotina fungi.</title>
        <authorList>
            <person name="Reynolds N.K."/>
            <person name="Stajich J.E."/>
            <person name="Barry K."/>
            <person name="Grigoriev I.V."/>
            <person name="Crous P."/>
            <person name="Smith M.E."/>
        </authorList>
    </citation>
    <scope>NUCLEOTIDE SEQUENCE</scope>
    <source>
        <strain evidence="1">CBS 190363</strain>
    </source>
</reference>
<keyword evidence="2" id="KW-1185">Reference proteome</keyword>
<dbReference type="EMBL" id="JANBVB010000930">
    <property type="protein sequence ID" value="KAJ2891650.1"/>
    <property type="molecule type" value="Genomic_DNA"/>
</dbReference>
<organism evidence="1 2">
    <name type="scientific">Coemansia aciculifera</name>
    <dbReference type="NCBI Taxonomy" id="417176"/>
    <lineage>
        <taxon>Eukaryota</taxon>
        <taxon>Fungi</taxon>
        <taxon>Fungi incertae sedis</taxon>
        <taxon>Zoopagomycota</taxon>
        <taxon>Kickxellomycotina</taxon>
        <taxon>Kickxellomycetes</taxon>
        <taxon>Kickxellales</taxon>
        <taxon>Kickxellaceae</taxon>
        <taxon>Coemansia</taxon>
    </lineage>
</organism>
<protein>
    <submittedName>
        <fullName evidence="1">Uncharacterized protein</fullName>
    </submittedName>
</protein>
<comment type="caution">
    <text evidence="1">The sequence shown here is derived from an EMBL/GenBank/DDBJ whole genome shotgun (WGS) entry which is preliminary data.</text>
</comment>
<gene>
    <name evidence="1" type="ORF">IWW38_003531</name>
</gene>
<name>A0ACC1M1Y1_9FUNG</name>